<name>A0A6A5TIK0_9PLEO</name>
<dbReference type="EMBL" id="ML977017">
    <property type="protein sequence ID" value="KAF1951482.1"/>
    <property type="molecule type" value="Genomic_DNA"/>
</dbReference>
<organism evidence="1 2">
    <name type="scientific">Byssothecium circinans</name>
    <dbReference type="NCBI Taxonomy" id="147558"/>
    <lineage>
        <taxon>Eukaryota</taxon>
        <taxon>Fungi</taxon>
        <taxon>Dikarya</taxon>
        <taxon>Ascomycota</taxon>
        <taxon>Pezizomycotina</taxon>
        <taxon>Dothideomycetes</taxon>
        <taxon>Pleosporomycetidae</taxon>
        <taxon>Pleosporales</taxon>
        <taxon>Massarineae</taxon>
        <taxon>Massarinaceae</taxon>
        <taxon>Byssothecium</taxon>
    </lineage>
</organism>
<gene>
    <name evidence="1" type="ORF">CC80DRAFT_553370</name>
</gene>
<sequence>MAKQSLLPGSLELAGVSAGGIAVAGSGGNKTSRIPYGLLHEQYDPVSPSTASQYINQIDLSPRVQDTLNKIEFVRSSAFILCVTLHAFLGYPNPSPPSFIMFKDAIGAAYRTRTA</sequence>
<reference evidence="1" key="1">
    <citation type="journal article" date="2020" name="Stud. Mycol.">
        <title>101 Dothideomycetes genomes: a test case for predicting lifestyles and emergence of pathogens.</title>
        <authorList>
            <person name="Haridas S."/>
            <person name="Albert R."/>
            <person name="Binder M."/>
            <person name="Bloem J."/>
            <person name="Labutti K."/>
            <person name="Salamov A."/>
            <person name="Andreopoulos B."/>
            <person name="Baker S."/>
            <person name="Barry K."/>
            <person name="Bills G."/>
            <person name="Bluhm B."/>
            <person name="Cannon C."/>
            <person name="Castanera R."/>
            <person name="Culley D."/>
            <person name="Daum C."/>
            <person name="Ezra D."/>
            <person name="Gonzalez J."/>
            <person name="Henrissat B."/>
            <person name="Kuo A."/>
            <person name="Liang C."/>
            <person name="Lipzen A."/>
            <person name="Lutzoni F."/>
            <person name="Magnuson J."/>
            <person name="Mondo S."/>
            <person name="Nolan M."/>
            <person name="Ohm R."/>
            <person name="Pangilinan J."/>
            <person name="Park H.-J."/>
            <person name="Ramirez L."/>
            <person name="Alfaro M."/>
            <person name="Sun H."/>
            <person name="Tritt A."/>
            <person name="Yoshinaga Y."/>
            <person name="Zwiers L.-H."/>
            <person name="Turgeon B."/>
            <person name="Goodwin S."/>
            <person name="Spatafora J."/>
            <person name="Crous P."/>
            <person name="Grigoriev I."/>
        </authorList>
    </citation>
    <scope>NUCLEOTIDE SEQUENCE</scope>
    <source>
        <strain evidence="1">CBS 675.92</strain>
    </source>
</reference>
<accession>A0A6A5TIK0</accession>
<evidence type="ECO:0000313" key="1">
    <source>
        <dbReference type="EMBL" id="KAF1951482.1"/>
    </source>
</evidence>
<evidence type="ECO:0000313" key="2">
    <source>
        <dbReference type="Proteomes" id="UP000800035"/>
    </source>
</evidence>
<dbReference type="AlphaFoldDB" id="A0A6A5TIK0"/>
<protein>
    <submittedName>
        <fullName evidence="1">Uncharacterized protein</fullName>
    </submittedName>
</protein>
<dbReference type="Proteomes" id="UP000800035">
    <property type="component" value="Unassembled WGS sequence"/>
</dbReference>
<keyword evidence="2" id="KW-1185">Reference proteome</keyword>
<proteinExistence type="predicted"/>